<feature type="transmembrane region" description="Helical" evidence="1">
    <location>
        <begin position="30"/>
        <end position="50"/>
    </location>
</feature>
<proteinExistence type="predicted"/>
<keyword evidence="1" id="KW-0812">Transmembrane</keyword>
<keyword evidence="3" id="KW-1185">Reference proteome</keyword>
<comment type="caution">
    <text evidence="2">The sequence shown here is derived from an EMBL/GenBank/DDBJ whole genome shotgun (WGS) entry which is preliminary data.</text>
</comment>
<evidence type="ECO:0000313" key="2">
    <source>
        <dbReference type="EMBL" id="GBP12840.1"/>
    </source>
</evidence>
<name>A0A4C1TGY9_EUMVA</name>
<protein>
    <submittedName>
        <fullName evidence="2">Uncharacterized protein</fullName>
    </submittedName>
</protein>
<organism evidence="2 3">
    <name type="scientific">Eumeta variegata</name>
    <name type="common">Bagworm moth</name>
    <name type="synonym">Eumeta japonica</name>
    <dbReference type="NCBI Taxonomy" id="151549"/>
    <lineage>
        <taxon>Eukaryota</taxon>
        <taxon>Metazoa</taxon>
        <taxon>Ecdysozoa</taxon>
        <taxon>Arthropoda</taxon>
        <taxon>Hexapoda</taxon>
        <taxon>Insecta</taxon>
        <taxon>Pterygota</taxon>
        <taxon>Neoptera</taxon>
        <taxon>Endopterygota</taxon>
        <taxon>Lepidoptera</taxon>
        <taxon>Glossata</taxon>
        <taxon>Ditrysia</taxon>
        <taxon>Tineoidea</taxon>
        <taxon>Psychidae</taxon>
        <taxon>Oiketicinae</taxon>
        <taxon>Eumeta</taxon>
    </lineage>
</organism>
<accession>A0A4C1TGY9</accession>
<keyword evidence="1" id="KW-1133">Transmembrane helix</keyword>
<dbReference type="EMBL" id="BGZK01000053">
    <property type="protein sequence ID" value="GBP12840.1"/>
    <property type="molecule type" value="Genomic_DNA"/>
</dbReference>
<evidence type="ECO:0000256" key="1">
    <source>
        <dbReference type="SAM" id="Phobius"/>
    </source>
</evidence>
<keyword evidence="1" id="KW-0472">Membrane</keyword>
<evidence type="ECO:0000313" key="3">
    <source>
        <dbReference type="Proteomes" id="UP000299102"/>
    </source>
</evidence>
<dbReference type="Proteomes" id="UP000299102">
    <property type="component" value="Unassembled WGS sequence"/>
</dbReference>
<reference evidence="2 3" key="1">
    <citation type="journal article" date="2019" name="Commun. Biol.">
        <title>The bagworm genome reveals a unique fibroin gene that provides high tensile strength.</title>
        <authorList>
            <person name="Kono N."/>
            <person name="Nakamura H."/>
            <person name="Ohtoshi R."/>
            <person name="Tomita M."/>
            <person name="Numata K."/>
            <person name="Arakawa K."/>
        </authorList>
    </citation>
    <scope>NUCLEOTIDE SEQUENCE [LARGE SCALE GENOMIC DNA]</scope>
</reference>
<dbReference type="AlphaFoldDB" id="A0A4C1TGY9"/>
<gene>
    <name evidence="2" type="ORF">EVAR_6154_1</name>
</gene>
<sequence>MTDQIRMRLPFVSLIGIHVVRDGGLVLHAIGVYPAFIVIVGVFFLLSCLIQRRFAIAASYPNAERASNHYIFEGVLMQRLHAGQAPVESSQPTIVVTNSVTTLGFYVL</sequence>